<organism evidence="6 7">
    <name type="scientific">Carpinus fangiana</name>
    <dbReference type="NCBI Taxonomy" id="176857"/>
    <lineage>
        <taxon>Eukaryota</taxon>
        <taxon>Viridiplantae</taxon>
        <taxon>Streptophyta</taxon>
        <taxon>Embryophyta</taxon>
        <taxon>Tracheophyta</taxon>
        <taxon>Spermatophyta</taxon>
        <taxon>Magnoliopsida</taxon>
        <taxon>eudicotyledons</taxon>
        <taxon>Gunneridae</taxon>
        <taxon>Pentapetalae</taxon>
        <taxon>rosids</taxon>
        <taxon>fabids</taxon>
        <taxon>Fagales</taxon>
        <taxon>Betulaceae</taxon>
        <taxon>Carpinus</taxon>
    </lineage>
</organism>
<accession>A0A5N6KT39</accession>
<dbReference type="SUPFAM" id="SSF53590">
    <property type="entry name" value="Nucleoside hydrolase"/>
    <property type="match status" value="1"/>
</dbReference>
<evidence type="ECO:0000313" key="6">
    <source>
        <dbReference type="EMBL" id="KAB8343144.1"/>
    </source>
</evidence>
<evidence type="ECO:0000313" key="7">
    <source>
        <dbReference type="Proteomes" id="UP000327013"/>
    </source>
</evidence>
<sequence length="383" mass="41380">MAATPKRTPIWLDCDTGHDDAYALLLAAHHPSAHLLGVSTTHGNAPVHHTTRNTRAVLHAIARPDTLLIRGADRPLSRAPLFAPDYHGESGLDGVALLPNLPRQDDENEHPSQLEPLEVRIDGIAQVLFAQAPRSTWLVATGPLTNVAHLLQRHPQLAGHLAGISVMGGVVGGGFTDAPLGNLLDQAVTGVSWFGNWTPVAEFNILVDPEAANAVFANQNVGKVMAGLDLTHLCRAVVDVREMILRREARSVAGEQGVKLREMMHQVMVFFAASYATHSGIADGPPLHDPLAVMAALEPGMFEDGNGERWNVGVVIEREGYDKSKDPTNRTGQTVLTPTNSDDNSATRVPRGVDLDAFWSRVDECLSKAERELLVRGTNLWTT</sequence>
<dbReference type="Proteomes" id="UP000327013">
    <property type="component" value="Unassembled WGS sequence"/>
</dbReference>
<dbReference type="PANTHER" id="PTHR12304">
    <property type="entry name" value="INOSINE-URIDINE PREFERRING NUCLEOSIDE HYDROLASE"/>
    <property type="match status" value="1"/>
</dbReference>
<evidence type="ECO:0000259" key="5">
    <source>
        <dbReference type="Pfam" id="PF01156"/>
    </source>
</evidence>
<dbReference type="GO" id="GO:0008477">
    <property type="term" value="F:purine nucleosidase activity"/>
    <property type="evidence" value="ECO:0007669"/>
    <property type="project" value="TreeGrafter"/>
</dbReference>
<dbReference type="Pfam" id="PF01156">
    <property type="entry name" value="IU_nuc_hydro"/>
    <property type="match status" value="1"/>
</dbReference>
<dbReference type="InterPro" id="IPR023186">
    <property type="entry name" value="IUNH"/>
</dbReference>
<evidence type="ECO:0000256" key="1">
    <source>
        <dbReference type="ARBA" id="ARBA00009176"/>
    </source>
</evidence>
<evidence type="ECO:0000256" key="4">
    <source>
        <dbReference type="SAM" id="MobiDB-lite"/>
    </source>
</evidence>
<dbReference type="InterPro" id="IPR036452">
    <property type="entry name" value="Ribo_hydro-like"/>
</dbReference>
<comment type="caution">
    <text evidence="6">The sequence shown here is derived from an EMBL/GenBank/DDBJ whole genome shotgun (WGS) entry which is preliminary data.</text>
</comment>
<dbReference type="Gene3D" id="3.90.245.10">
    <property type="entry name" value="Ribonucleoside hydrolase-like"/>
    <property type="match status" value="1"/>
</dbReference>
<keyword evidence="2" id="KW-0378">Hydrolase</keyword>
<dbReference type="GO" id="GO:0005829">
    <property type="term" value="C:cytosol"/>
    <property type="evidence" value="ECO:0007669"/>
    <property type="project" value="TreeGrafter"/>
</dbReference>
<reference evidence="6 7" key="1">
    <citation type="submission" date="2019-06" db="EMBL/GenBank/DDBJ databases">
        <title>A chromosomal-level reference genome of Carpinus fangiana (Coryloideae, Betulaceae).</title>
        <authorList>
            <person name="Yang X."/>
            <person name="Wang Z."/>
            <person name="Zhang L."/>
            <person name="Hao G."/>
            <person name="Liu J."/>
            <person name="Yang Y."/>
        </authorList>
    </citation>
    <scope>NUCLEOTIDE SEQUENCE [LARGE SCALE GENOMIC DNA]</scope>
    <source>
        <strain evidence="6">Cfa_2016G</strain>
        <tissue evidence="6">Leaf</tissue>
    </source>
</reference>
<feature type="region of interest" description="Disordered" evidence="4">
    <location>
        <begin position="322"/>
        <end position="348"/>
    </location>
</feature>
<evidence type="ECO:0000256" key="3">
    <source>
        <dbReference type="ARBA" id="ARBA00023295"/>
    </source>
</evidence>
<protein>
    <recommendedName>
        <fullName evidence="5">Inosine/uridine-preferring nucleoside hydrolase domain-containing protein</fullName>
    </recommendedName>
</protein>
<name>A0A5N6KT39_9ROSI</name>
<feature type="domain" description="Inosine/uridine-preferring nucleoside hydrolase" evidence="5">
    <location>
        <begin position="10"/>
        <end position="359"/>
    </location>
</feature>
<gene>
    <name evidence="6" type="ORF">FH972_022735</name>
</gene>
<dbReference type="GO" id="GO:0006152">
    <property type="term" value="P:purine nucleoside catabolic process"/>
    <property type="evidence" value="ECO:0007669"/>
    <property type="project" value="TreeGrafter"/>
</dbReference>
<evidence type="ECO:0000256" key="2">
    <source>
        <dbReference type="ARBA" id="ARBA00022801"/>
    </source>
</evidence>
<comment type="similarity">
    <text evidence="1">Belongs to the IUNH family.</text>
</comment>
<dbReference type="AlphaFoldDB" id="A0A5N6KT39"/>
<feature type="compositionally biased region" description="Polar residues" evidence="4">
    <location>
        <begin position="329"/>
        <end position="347"/>
    </location>
</feature>
<dbReference type="PANTHER" id="PTHR12304:SF4">
    <property type="entry name" value="URIDINE NUCLEOSIDASE"/>
    <property type="match status" value="1"/>
</dbReference>
<keyword evidence="3" id="KW-0326">Glycosidase</keyword>
<proteinExistence type="inferred from homology"/>
<keyword evidence="7" id="KW-1185">Reference proteome</keyword>
<dbReference type="OrthoDB" id="432381at2759"/>
<dbReference type="EMBL" id="VIBQ01000012">
    <property type="protein sequence ID" value="KAB8343144.1"/>
    <property type="molecule type" value="Genomic_DNA"/>
</dbReference>
<dbReference type="InterPro" id="IPR001910">
    <property type="entry name" value="Inosine/uridine_hydrolase_dom"/>
</dbReference>